<evidence type="ECO:0000256" key="3">
    <source>
        <dbReference type="ARBA" id="ARBA00008070"/>
    </source>
</evidence>
<feature type="region of interest" description="Disordered" evidence="12">
    <location>
        <begin position="1384"/>
        <end position="1430"/>
    </location>
</feature>
<dbReference type="InterPro" id="IPR013905">
    <property type="entry name" value="Lgl_C_dom"/>
</dbReference>
<dbReference type="InterPro" id="IPR042855">
    <property type="entry name" value="V_SNARE_CC"/>
</dbReference>
<dbReference type="Proteomes" id="UP000694888">
    <property type="component" value="Unplaced"/>
</dbReference>
<feature type="region of interest" description="Disordered" evidence="12">
    <location>
        <begin position="1197"/>
        <end position="1222"/>
    </location>
</feature>
<evidence type="ECO:0000313" key="15">
    <source>
        <dbReference type="RefSeq" id="XP_005089334.1"/>
    </source>
</evidence>
<organism evidence="14 15">
    <name type="scientific">Aplysia californica</name>
    <name type="common">California sea hare</name>
    <dbReference type="NCBI Taxonomy" id="6500"/>
    <lineage>
        <taxon>Eukaryota</taxon>
        <taxon>Metazoa</taxon>
        <taxon>Spiralia</taxon>
        <taxon>Lophotrochozoa</taxon>
        <taxon>Mollusca</taxon>
        <taxon>Gastropoda</taxon>
        <taxon>Heterobranchia</taxon>
        <taxon>Euthyneura</taxon>
        <taxon>Tectipleura</taxon>
        <taxon>Aplysiida</taxon>
        <taxon>Aplysioidea</taxon>
        <taxon>Aplysiidae</taxon>
        <taxon>Aplysia</taxon>
    </lineage>
</organism>
<dbReference type="PRINTS" id="PR00962">
    <property type="entry name" value="LETHAL2GIANT"/>
</dbReference>
<dbReference type="GeneID" id="101859210"/>
<dbReference type="InterPro" id="IPR001680">
    <property type="entry name" value="WD40_rpt"/>
</dbReference>
<proteinExistence type="inferred from homology"/>
<keyword evidence="8" id="KW-0853">WD repeat</keyword>
<protein>
    <submittedName>
        <fullName evidence="15">Syntaxin-binding protein 5 isoform X1</fullName>
    </submittedName>
</protein>
<dbReference type="PANTHER" id="PTHR10241">
    <property type="entry name" value="LETHAL 2 GIANT LARVAE PROTEIN"/>
    <property type="match status" value="1"/>
</dbReference>
<reference evidence="15" key="1">
    <citation type="submission" date="2025-08" db="UniProtKB">
        <authorList>
            <consortium name="RefSeq"/>
        </authorList>
    </citation>
    <scope>IDENTIFICATION</scope>
</reference>
<feature type="domain" description="V-SNARE coiled-coil homology" evidence="13">
    <location>
        <begin position="1608"/>
        <end position="1672"/>
    </location>
</feature>
<feature type="compositionally biased region" description="Polar residues" evidence="12">
    <location>
        <begin position="742"/>
        <end position="756"/>
    </location>
</feature>
<dbReference type="CDD" id="cd15873">
    <property type="entry name" value="R-SNARE_STXBP5_6"/>
    <property type="match status" value="1"/>
</dbReference>
<evidence type="ECO:0000256" key="2">
    <source>
        <dbReference type="ARBA" id="ARBA00004496"/>
    </source>
</evidence>
<evidence type="ECO:0000256" key="12">
    <source>
        <dbReference type="SAM" id="MobiDB-lite"/>
    </source>
</evidence>
<evidence type="ECO:0000256" key="5">
    <source>
        <dbReference type="ARBA" id="ARBA00022483"/>
    </source>
</evidence>
<dbReference type="Gene3D" id="2.130.10.10">
    <property type="entry name" value="YVTN repeat-like/Quinoprotein amine dehydrogenase"/>
    <property type="match status" value="1"/>
</dbReference>
<dbReference type="InterPro" id="IPR000664">
    <property type="entry name" value="Lethal2_giant"/>
</dbReference>
<dbReference type="InterPro" id="IPR036322">
    <property type="entry name" value="WD40_repeat_dom_sf"/>
</dbReference>
<feature type="compositionally biased region" description="Pro residues" evidence="12">
    <location>
        <begin position="715"/>
        <end position="729"/>
    </location>
</feature>
<evidence type="ECO:0000256" key="1">
    <source>
        <dbReference type="ARBA" id="ARBA00004202"/>
    </source>
</evidence>
<keyword evidence="9" id="KW-0677">Repeat</keyword>
<keyword evidence="11" id="KW-0175">Coiled coil</keyword>
<dbReference type="SUPFAM" id="SSF50978">
    <property type="entry name" value="WD40 repeat-like"/>
    <property type="match status" value="2"/>
</dbReference>
<dbReference type="Pfam" id="PF08366">
    <property type="entry name" value="LLGL"/>
    <property type="match status" value="1"/>
</dbReference>
<keyword evidence="14" id="KW-1185">Reference proteome</keyword>
<keyword evidence="4" id="KW-1003">Cell membrane</keyword>
<keyword evidence="10" id="KW-0472">Membrane</keyword>
<evidence type="ECO:0000256" key="10">
    <source>
        <dbReference type="ARBA" id="ARBA00023136"/>
    </source>
</evidence>
<keyword evidence="7" id="KW-0597">Phosphoprotein</keyword>
<dbReference type="InterPro" id="IPR015943">
    <property type="entry name" value="WD40/YVTN_repeat-like_dom_sf"/>
</dbReference>
<dbReference type="SMART" id="SM00320">
    <property type="entry name" value="WD40"/>
    <property type="match status" value="6"/>
</dbReference>
<comment type="subcellular location">
    <subcellularLocation>
        <location evidence="1">Cell membrane</location>
        <topology evidence="1">Peripheral membrane protein</topology>
    </subcellularLocation>
    <subcellularLocation>
        <location evidence="2">Cytoplasm</location>
    </subcellularLocation>
</comment>
<accession>A0ABM0JAQ0</accession>
<feature type="region of interest" description="Disordered" evidence="12">
    <location>
        <begin position="660"/>
        <end position="925"/>
    </location>
</feature>
<feature type="compositionally biased region" description="Polar residues" evidence="12">
    <location>
        <begin position="961"/>
        <end position="974"/>
    </location>
</feature>
<feature type="compositionally biased region" description="Polar residues" evidence="12">
    <location>
        <begin position="831"/>
        <end position="843"/>
    </location>
</feature>
<evidence type="ECO:0000256" key="4">
    <source>
        <dbReference type="ARBA" id="ARBA00022475"/>
    </source>
</evidence>
<gene>
    <name evidence="15" type="primary">LOC101859210</name>
</gene>
<evidence type="ECO:0000256" key="11">
    <source>
        <dbReference type="PROSITE-ProRule" id="PRU00290"/>
    </source>
</evidence>
<dbReference type="PROSITE" id="PS50892">
    <property type="entry name" value="V_SNARE"/>
    <property type="match status" value="1"/>
</dbReference>
<feature type="compositionally biased region" description="Basic and acidic residues" evidence="12">
    <location>
        <begin position="1091"/>
        <end position="1100"/>
    </location>
</feature>
<sequence>MSSSSASKTKKFTFKTVLDGLRGSGSSSQNRQDTEIEETLRSEHFNVTKTIRHGFPFQPTALAFDPLQHLLAVGNRTGSLRIIGQAGVDCHCSHESDVSIIQILFLINEGALVTVTNDDHLHLWNFRQKQPSIVHSLKFQREKVSRCHLPFQSKWLYVGTERGNVHMVNIESFTCSGYVINWNKTIELSRKTHPGPVVHLSDNPVDSTKLLIGFESGAIVFWDLRSKSPDYRYNSQEALRSISWHNEGKQFMCSHSDGSLSTWNVKAPQRPASVTSPHAKIGPDGKPDLCKPIAKVEWRSTRAGEAMVVFSGGMSYDRAGRTPSITVMTGKSTTVLEMEHNVVDFVTLCDTPWVNDFQDPYAIVVLLQNDLVVIDLTTPGYPCFENPYPMDLHESPVTACQYYANCPMDIIPALYSTGKNQKKTGFSEKPWPVKGGSWGSSTTSYPEIIITGHADGSLKFWDASSVNLQFLYKLKTAKVFEKPKRPSEDKDDDPFAIQSIFLCPESRIMCVAGPTHCILFKFSKQEVSIDFVTLEFSIVYEVYEEMDSPEFDFSKPSLSVMGQHSSSMGSYSSNASDNAKSETVTSVKAKTGARRWGPGFLPDLVCILCWVDGEPPGNITVMSLNSSYGLLAFGNESGLAIVDYLQKTCLLNLGTPDLYGSMDPYQRAPRSPRSKKYAGEGLVQTSEDCKSPTVDQSVSYLNPSQGVGWGHPSSSAPPSPCGGPGPRPPGLGASQGGPGPPATTTSNTGKSQQQHHQPLMKAKSLTPTKSAPPPITPVQLQQRQGKASLGKALSVGCPESPQVDSRQGFQLAAPKKVPPPRPPSPKPRIVTGSSGKSTEAPSSQREEKRISPEPLNPFEENYFSQEASTGVLSSESNVPKAPPRSRKQLHQKTLVHQPALDLPPSPKRESASPSSIPTSPSAFHSLVVGEGSGALCASPPILTPVICLPRSSSESREISRCQKSSSCENPSYLSPSLPGKPKSVSTGDLPSAEPRRLRSASSSSDTGAKRESATKTFSDPHSRTASREKVSSEAEDPLRKSSSDSQLPASKDEADAACSTEQEELAGHPEASKNWLMKKIHRRSKKKKKKNAEGGEESHDSAAAGEGTTTTTGELGEKAKDGGAVVSSDCDKSGLEDGQQGQEVTGHKEEKEDSDEALCDLEGLESVPGGMGGGRRSPGYNKTFFHRVSLKIKSIGSRKLSNEEEDGKEVSGGGSSSSCAGPLSAHKLLQKSMDRPPRVKIEVLDMTDDGPKKHSMRRMYLTDVLQSRKTVDKVDGSSFSRSRSSSMSSLDNVTKEAIQCLVFADSYTRKSDTETSPCLWVGTSLGSVIVIVLVLQPDQRLSQPVIVSPSGSLYRMKGVIVCMSFLDFKGGLIPALSEQWREVKDNKDSSDRAAAKSTSSESRSSLGSRTSGQMSVSNSKPKISPTSSTEMNNDRQFAIICSEKQARAISLPSQTCAFKVKVTETSFVVRAEIVGMRESVCLMCYVANGHILAFSLPSLKPLFDADFLPLPDYRVARTFCFSNNGHAMFLCSPTEIQKITYSADISENLNEMLGELFLPRETPEAPKQGLFKTLFGGGVSTLDREELFGEASGKASKGLAKHIPGSGNLQQLQYQAAASGNEFTRTRMLLSERGEKLGDLDDRTAQMMNSAEQFAQAAHGLVNKYKDKKWYQF</sequence>
<dbReference type="Gene3D" id="1.20.5.110">
    <property type="match status" value="1"/>
</dbReference>
<feature type="compositionally biased region" description="Low complexity" evidence="12">
    <location>
        <begin position="911"/>
        <end position="922"/>
    </location>
</feature>
<evidence type="ECO:0000256" key="7">
    <source>
        <dbReference type="ARBA" id="ARBA00022553"/>
    </source>
</evidence>
<feature type="compositionally biased region" description="Acidic residues" evidence="12">
    <location>
        <begin position="1152"/>
        <end position="1163"/>
    </location>
</feature>
<feature type="compositionally biased region" description="Pro residues" evidence="12">
    <location>
        <begin position="816"/>
        <end position="826"/>
    </location>
</feature>
<feature type="compositionally biased region" description="Polar residues" evidence="12">
    <location>
        <begin position="862"/>
        <end position="877"/>
    </location>
</feature>
<evidence type="ECO:0000256" key="6">
    <source>
        <dbReference type="ARBA" id="ARBA00022490"/>
    </source>
</evidence>
<feature type="compositionally biased region" description="Polar residues" evidence="12">
    <location>
        <begin position="1413"/>
        <end position="1430"/>
    </location>
</feature>
<feature type="compositionally biased region" description="Basic residues" evidence="12">
    <location>
        <begin position="1076"/>
        <end position="1090"/>
    </location>
</feature>
<dbReference type="Pfam" id="PF08596">
    <property type="entry name" value="Lgl_C"/>
    <property type="match status" value="1"/>
</dbReference>
<name>A0ABM0JAQ0_APLCA</name>
<keyword evidence="5" id="KW-0268">Exocytosis</keyword>
<evidence type="ECO:0000256" key="8">
    <source>
        <dbReference type="ARBA" id="ARBA00022574"/>
    </source>
</evidence>
<evidence type="ECO:0000313" key="14">
    <source>
        <dbReference type="Proteomes" id="UP000694888"/>
    </source>
</evidence>
<feature type="compositionally biased region" description="Low complexity" evidence="12">
    <location>
        <begin position="1397"/>
        <end position="1412"/>
    </location>
</feature>
<feature type="compositionally biased region" description="Low complexity" evidence="12">
    <location>
        <begin position="1102"/>
        <end position="1114"/>
    </location>
</feature>
<comment type="similarity">
    <text evidence="3">Belongs to the WD repeat L(2)GL family.</text>
</comment>
<keyword evidence="6" id="KW-0963">Cytoplasm</keyword>
<dbReference type="InterPro" id="IPR013577">
    <property type="entry name" value="LLGL2"/>
</dbReference>
<feature type="compositionally biased region" description="Basic and acidic residues" evidence="12">
    <location>
        <begin position="1007"/>
        <end position="1042"/>
    </location>
</feature>
<dbReference type="RefSeq" id="XP_005089334.1">
    <property type="nucleotide sequence ID" value="XM_005089277.3"/>
</dbReference>
<evidence type="ECO:0000256" key="9">
    <source>
        <dbReference type="ARBA" id="ARBA00022737"/>
    </source>
</evidence>
<feature type="compositionally biased region" description="Polar residues" evidence="12">
    <location>
        <begin position="693"/>
        <end position="705"/>
    </location>
</feature>
<evidence type="ECO:0000259" key="13">
    <source>
        <dbReference type="PROSITE" id="PS50892"/>
    </source>
</evidence>
<dbReference type="SUPFAM" id="SSF58038">
    <property type="entry name" value="SNARE fusion complex"/>
    <property type="match status" value="1"/>
</dbReference>
<dbReference type="PANTHER" id="PTHR10241:SF25">
    <property type="entry name" value="TOMOSYN, ISOFORM C"/>
    <property type="match status" value="1"/>
</dbReference>
<feature type="region of interest" description="Disordered" evidence="12">
    <location>
        <begin position="951"/>
        <end position="1181"/>
    </location>
</feature>
<feature type="compositionally biased region" description="Basic and acidic residues" evidence="12">
    <location>
        <begin position="1384"/>
        <end position="1394"/>
    </location>
</feature>